<name>A0A0D2NZF7_HYPSF</name>
<keyword evidence="3" id="KW-1185">Reference proteome</keyword>
<reference evidence="3" key="1">
    <citation type="submission" date="2014-04" db="EMBL/GenBank/DDBJ databases">
        <title>Evolutionary Origins and Diversification of the Mycorrhizal Mutualists.</title>
        <authorList>
            <consortium name="DOE Joint Genome Institute"/>
            <consortium name="Mycorrhizal Genomics Consortium"/>
            <person name="Kohler A."/>
            <person name="Kuo A."/>
            <person name="Nagy L.G."/>
            <person name="Floudas D."/>
            <person name="Copeland A."/>
            <person name="Barry K.W."/>
            <person name="Cichocki N."/>
            <person name="Veneault-Fourrey C."/>
            <person name="LaButti K."/>
            <person name="Lindquist E.A."/>
            <person name="Lipzen A."/>
            <person name="Lundell T."/>
            <person name="Morin E."/>
            <person name="Murat C."/>
            <person name="Riley R."/>
            <person name="Ohm R."/>
            <person name="Sun H."/>
            <person name="Tunlid A."/>
            <person name="Henrissat B."/>
            <person name="Grigoriev I.V."/>
            <person name="Hibbett D.S."/>
            <person name="Martin F."/>
        </authorList>
    </citation>
    <scope>NUCLEOTIDE SEQUENCE [LARGE SCALE GENOMIC DNA]</scope>
    <source>
        <strain evidence="3">FD-334 SS-4</strain>
    </source>
</reference>
<proteinExistence type="predicted"/>
<dbReference type="Proteomes" id="UP000054270">
    <property type="component" value="Unassembled WGS sequence"/>
</dbReference>
<dbReference type="GO" id="GO:0007166">
    <property type="term" value="P:cell surface receptor signaling pathway"/>
    <property type="evidence" value="ECO:0007669"/>
    <property type="project" value="InterPro"/>
</dbReference>
<dbReference type="InterPro" id="IPR059179">
    <property type="entry name" value="MLKL-like_MCAfunc"/>
</dbReference>
<accession>A0A0D2NZF7</accession>
<evidence type="ECO:0000259" key="1">
    <source>
        <dbReference type="Pfam" id="PF22215"/>
    </source>
</evidence>
<dbReference type="OrthoDB" id="3027122at2759"/>
<dbReference type="Pfam" id="PF22215">
    <property type="entry name" value="MLKL_N"/>
    <property type="match status" value="1"/>
</dbReference>
<dbReference type="AlphaFoldDB" id="A0A0D2NZF7"/>
<feature type="domain" description="Mixed lineage kinase" evidence="1">
    <location>
        <begin position="50"/>
        <end position="145"/>
    </location>
</feature>
<gene>
    <name evidence="2" type="ORF">HYPSUDRAFT_674892</name>
</gene>
<evidence type="ECO:0000313" key="2">
    <source>
        <dbReference type="EMBL" id="KJA21861.1"/>
    </source>
</evidence>
<dbReference type="InterPro" id="IPR054000">
    <property type="entry name" value="MLKL_N"/>
</dbReference>
<organism evidence="2 3">
    <name type="scientific">Hypholoma sublateritium (strain FD-334 SS-4)</name>
    <dbReference type="NCBI Taxonomy" id="945553"/>
    <lineage>
        <taxon>Eukaryota</taxon>
        <taxon>Fungi</taxon>
        <taxon>Dikarya</taxon>
        <taxon>Basidiomycota</taxon>
        <taxon>Agaricomycotina</taxon>
        <taxon>Agaricomycetes</taxon>
        <taxon>Agaricomycetidae</taxon>
        <taxon>Agaricales</taxon>
        <taxon>Agaricineae</taxon>
        <taxon>Strophariaceae</taxon>
        <taxon>Hypholoma</taxon>
    </lineage>
</organism>
<dbReference type="CDD" id="cd21037">
    <property type="entry name" value="MLKL_NTD"/>
    <property type="match status" value="1"/>
</dbReference>
<sequence>MVYSSKKKNDVVDLLGSGAVEALRLAIPLAKSIPLLGSTVEGSLEIVLFIIEAKDDVKMKKEQCQLLADRVVAITAAITTELMKSDHATLARRENSVAALRGTLREIKTLLQELSSASLIRRILKRGEVGDKLLLFRQRLDTAIDTFHVCPKLYVLFHAHFF</sequence>
<dbReference type="Gene3D" id="1.20.930.20">
    <property type="entry name" value="Adaptor protein Cbl, N-terminal domain"/>
    <property type="match status" value="1"/>
</dbReference>
<evidence type="ECO:0000313" key="3">
    <source>
        <dbReference type="Proteomes" id="UP000054270"/>
    </source>
</evidence>
<dbReference type="EMBL" id="KN817554">
    <property type="protein sequence ID" value="KJA21861.1"/>
    <property type="molecule type" value="Genomic_DNA"/>
</dbReference>
<dbReference type="InterPro" id="IPR036537">
    <property type="entry name" value="Adaptor_Cbl_N_dom_sf"/>
</dbReference>
<protein>
    <recommendedName>
        <fullName evidence="1">Mixed lineage kinase domain-containing protein</fullName>
    </recommendedName>
</protein>